<dbReference type="EnsemblMetazoa" id="CapteT194894">
    <property type="protein sequence ID" value="CapteP194894"/>
    <property type="gene ID" value="CapteG194894"/>
</dbReference>
<dbReference type="EMBL" id="KB309421">
    <property type="protein sequence ID" value="ELT94453.1"/>
    <property type="molecule type" value="Genomic_DNA"/>
</dbReference>
<dbReference type="EMBL" id="AMQN01012287">
    <property type="status" value="NOT_ANNOTATED_CDS"/>
    <property type="molecule type" value="Genomic_DNA"/>
</dbReference>
<dbReference type="AlphaFoldDB" id="R7TKV7"/>
<evidence type="ECO:0000313" key="1">
    <source>
        <dbReference type="EMBL" id="ELT94453.1"/>
    </source>
</evidence>
<sequence length="162" mass="18423">MRNKQFVWKFVFAPKCRGVAAKRAEGSPLSRTSNHLYEDKATHGLLPESALWSGIRFAYTDTNLIHSLKNQQFDSKLANQLQLQMHSQFGSATQKRTMADSLTRPAEKWNMLTKQVLQQMQGGEDGVISANKASNEIDMDTFINQLHFLTAEQDRDQATLDY</sequence>
<organism evidence="1">
    <name type="scientific">Capitella teleta</name>
    <name type="common">Polychaete worm</name>
    <dbReference type="NCBI Taxonomy" id="283909"/>
    <lineage>
        <taxon>Eukaryota</taxon>
        <taxon>Metazoa</taxon>
        <taxon>Spiralia</taxon>
        <taxon>Lophotrochozoa</taxon>
        <taxon>Annelida</taxon>
        <taxon>Polychaeta</taxon>
        <taxon>Sedentaria</taxon>
        <taxon>Scolecida</taxon>
        <taxon>Capitellidae</taxon>
        <taxon>Capitella</taxon>
    </lineage>
</organism>
<evidence type="ECO:0000313" key="2">
    <source>
        <dbReference type="EnsemblMetazoa" id="CapteP194894"/>
    </source>
</evidence>
<dbReference type="HOGENOM" id="CLU_1637037_0_0_1"/>
<reference evidence="2" key="3">
    <citation type="submission" date="2015-06" db="UniProtKB">
        <authorList>
            <consortium name="EnsemblMetazoa"/>
        </authorList>
    </citation>
    <scope>IDENTIFICATION</scope>
</reference>
<reference evidence="3" key="1">
    <citation type="submission" date="2012-12" db="EMBL/GenBank/DDBJ databases">
        <authorList>
            <person name="Hellsten U."/>
            <person name="Grimwood J."/>
            <person name="Chapman J.A."/>
            <person name="Shapiro H."/>
            <person name="Aerts A."/>
            <person name="Otillar R.P."/>
            <person name="Terry A.Y."/>
            <person name="Boore J.L."/>
            <person name="Simakov O."/>
            <person name="Marletaz F."/>
            <person name="Cho S.-J."/>
            <person name="Edsinger-Gonzales E."/>
            <person name="Havlak P."/>
            <person name="Kuo D.-H."/>
            <person name="Larsson T."/>
            <person name="Lv J."/>
            <person name="Arendt D."/>
            <person name="Savage R."/>
            <person name="Osoegawa K."/>
            <person name="de Jong P."/>
            <person name="Lindberg D.R."/>
            <person name="Seaver E.C."/>
            <person name="Weisblat D.A."/>
            <person name="Putnam N.H."/>
            <person name="Grigoriev I.V."/>
            <person name="Rokhsar D.S."/>
        </authorList>
    </citation>
    <scope>NUCLEOTIDE SEQUENCE</scope>
    <source>
        <strain evidence="3">I ESC-2004</strain>
    </source>
</reference>
<dbReference type="Proteomes" id="UP000014760">
    <property type="component" value="Unassembled WGS sequence"/>
</dbReference>
<keyword evidence="3" id="KW-1185">Reference proteome</keyword>
<accession>R7TKV7</accession>
<gene>
    <name evidence="1" type="ORF">CAPTEDRAFT_194894</name>
</gene>
<evidence type="ECO:0000313" key="3">
    <source>
        <dbReference type="Proteomes" id="UP000014760"/>
    </source>
</evidence>
<protein>
    <submittedName>
        <fullName evidence="1 2">Uncharacterized protein</fullName>
    </submittedName>
</protein>
<reference evidence="1 3" key="2">
    <citation type="journal article" date="2013" name="Nature">
        <title>Insights into bilaterian evolution from three spiralian genomes.</title>
        <authorList>
            <person name="Simakov O."/>
            <person name="Marletaz F."/>
            <person name="Cho S.J."/>
            <person name="Edsinger-Gonzales E."/>
            <person name="Havlak P."/>
            <person name="Hellsten U."/>
            <person name="Kuo D.H."/>
            <person name="Larsson T."/>
            <person name="Lv J."/>
            <person name="Arendt D."/>
            <person name="Savage R."/>
            <person name="Osoegawa K."/>
            <person name="de Jong P."/>
            <person name="Grimwood J."/>
            <person name="Chapman J.A."/>
            <person name="Shapiro H."/>
            <person name="Aerts A."/>
            <person name="Otillar R.P."/>
            <person name="Terry A.Y."/>
            <person name="Boore J.L."/>
            <person name="Grigoriev I.V."/>
            <person name="Lindberg D.R."/>
            <person name="Seaver E.C."/>
            <person name="Weisblat D.A."/>
            <person name="Putnam N.H."/>
            <person name="Rokhsar D.S."/>
        </authorList>
    </citation>
    <scope>NUCLEOTIDE SEQUENCE</scope>
    <source>
        <strain evidence="1 3">I ESC-2004</strain>
    </source>
</reference>
<proteinExistence type="predicted"/>
<name>R7TKV7_CAPTE</name>
<dbReference type="OrthoDB" id="6093106at2759"/>